<keyword evidence="3" id="KW-1185">Reference proteome</keyword>
<dbReference type="Gene3D" id="1.10.150.20">
    <property type="entry name" value="5' to 3' exonuclease, C-terminal subdomain"/>
    <property type="match status" value="1"/>
</dbReference>
<name>A0A917C6D7_9HYPH</name>
<feature type="region of interest" description="Disordered" evidence="1">
    <location>
        <begin position="230"/>
        <end position="249"/>
    </location>
</feature>
<evidence type="ECO:0000313" key="2">
    <source>
        <dbReference type="EMBL" id="GGF74257.1"/>
    </source>
</evidence>
<comment type="caution">
    <text evidence="2">The sequence shown here is derived from an EMBL/GenBank/DDBJ whole genome shotgun (WGS) entry which is preliminary data.</text>
</comment>
<feature type="compositionally biased region" description="Basic and acidic residues" evidence="1">
    <location>
        <begin position="240"/>
        <end position="249"/>
    </location>
</feature>
<accession>A0A917C6D7</accession>
<feature type="compositionally biased region" description="Low complexity" evidence="1">
    <location>
        <begin position="133"/>
        <end position="167"/>
    </location>
</feature>
<evidence type="ECO:0000256" key="1">
    <source>
        <dbReference type="SAM" id="MobiDB-lite"/>
    </source>
</evidence>
<proteinExistence type="predicted"/>
<feature type="region of interest" description="Disordered" evidence="1">
    <location>
        <begin position="48"/>
        <end position="176"/>
    </location>
</feature>
<sequence length="249" mass="25694">MMAFSLDVALLLVAAFGLGGALAYVLRVRARRRGLEHLARATFSAIDTSDEAEPRKRPVPSAPSPTLTPAMPPVEHVPLAPDDPELPLGLPPDPPRRAKAPPKAVPEKSAPEKTASARSAPKTPPRAAPVSPATPAAKAPDKGAAAETPAGEGAPGIAPPLLAAPDGPADDLKRLKGIGPQNERKLNALGIHHFRQIAAWTPAEVRWVGAALAFPGRIEREGWVAQARSLLADGQGPEGAGERGGDGGE</sequence>
<dbReference type="AlphaFoldDB" id="A0A917C6D7"/>
<reference evidence="2" key="1">
    <citation type="journal article" date="2014" name="Int. J. Syst. Evol. Microbiol.">
        <title>Complete genome sequence of Corynebacterium casei LMG S-19264T (=DSM 44701T), isolated from a smear-ripened cheese.</title>
        <authorList>
            <consortium name="US DOE Joint Genome Institute (JGI-PGF)"/>
            <person name="Walter F."/>
            <person name="Albersmeier A."/>
            <person name="Kalinowski J."/>
            <person name="Ruckert C."/>
        </authorList>
    </citation>
    <scope>NUCLEOTIDE SEQUENCE</scope>
    <source>
        <strain evidence="2">CCM 7897</strain>
    </source>
</reference>
<dbReference type="RefSeq" id="WP_188581366.1">
    <property type="nucleotide sequence ID" value="NZ_BMCT01000005.1"/>
</dbReference>
<reference evidence="2" key="2">
    <citation type="submission" date="2020-09" db="EMBL/GenBank/DDBJ databases">
        <authorList>
            <person name="Sun Q."/>
            <person name="Sedlacek I."/>
        </authorList>
    </citation>
    <scope>NUCLEOTIDE SEQUENCE</scope>
    <source>
        <strain evidence="2">CCM 7897</strain>
    </source>
</reference>
<dbReference type="Proteomes" id="UP000606044">
    <property type="component" value="Unassembled WGS sequence"/>
</dbReference>
<protein>
    <submittedName>
        <fullName evidence="2">Uncharacterized protein</fullName>
    </submittedName>
</protein>
<organism evidence="2 3">
    <name type="scientific">Azorhizobium oxalatiphilum</name>
    <dbReference type="NCBI Taxonomy" id="980631"/>
    <lineage>
        <taxon>Bacteria</taxon>
        <taxon>Pseudomonadati</taxon>
        <taxon>Pseudomonadota</taxon>
        <taxon>Alphaproteobacteria</taxon>
        <taxon>Hyphomicrobiales</taxon>
        <taxon>Xanthobacteraceae</taxon>
        <taxon>Azorhizobium</taxon>
    </lineage>
</organism>
<evidence type="ECO:0000313" key="3">
    <source>
        <dbReference type="Proteomes" id="UP000606044"/>
    </source>
</evidence>
<dbReference type="EMBL" id="BMCT01000005">
    <property type="protein sequence ID" value="GGF74257.1"/>
    <property type="molecule type" value="Genomic_DNA"/>
</dbReference>
<gene>
    <name evidence="2" type="ORF">GCM10007301_37580</name>
</gene>